<protein>
    <recommendedName>
        <fullName evidence="1">AB hydrolase-1 domain-containing protein</fullName>
    </recommendedName>
</protein>
<dbReference type="Gene3D" id="3.40.50.1820">
    <property type="entry name" value="alpha/beta hydrolase"/>
    <property type="match status" value="1"/>
</dbReference>
<dbReference type="GO" id="GO:0052689">
    <property type="term" value="F:carboxylic ester hydrolase activity"/>
    <property type="evidence" value="ECO:0007669"/>
    <property type="project" value="TreeGrafter"/>
</dbReference>
<evidence type="ECO:0000313" key="2">
    <source>
        <dbReference type="EMBL" id="KAJ7000563.1"/>
    </source>
</evidence>
<name>A0AAD6W5Z2_9ROSI</name>
<reference evidence="2 3" key="1">
    <citation type="journal article" date="2023" name="Mol. Ecol. Resour.">
        <title>Chromosome-level genome assembly of a triploid poplar Populus alba 'Berolinensis'.</title>
        <authorList>
            <person name="Chen S."/>
            <person name="Yu Y."/>
            <person name="Wang X."/>
            <person name="Wang S."/>
            <person name="Zhang T."/>
            <person name="Zhou Y."/>
            <person name="He R."/>
            <person name="Meng N."/>
            <person name="Wang Y."/>
            <person name="Liu W."/>
            <person name="Liu Z."/>
            <person name="Liu J."/>
            <person name="Guo Q."/>
            <person name="Huang H."/>
            <person name="Sederoff R.R."/>
            <person name="Wang G."/>
            <person name="Qu G."/>
            <person name="Chen S."/>
        </authorList>
    </citation>
    <scope>NUCLEOTIDE SEQUENCE [LARGE SCALE GENOMIC DNA]</scope>
    <source>
        <strain evidence="2">SC-2020</strain>
    </source>
</reference>
<dbReference type="Proteomes" id="UP001164929">
    <property type="component" value="Chromosome 4"/>
</dbReference>
<dbReference type="GO" id="GO:0055088">
    <property type="term" value="P:lipid homeostasis"/>
    <property type="evidence" value="ECO:0007669"/>
    <property type="project" value="TreeGrafter"/>
</dbReference>
<dbReference type="GO" id="GO:0006654">
    <property type="term" value="P:phosphatidic acid biosynthetic process"/>
    <property type="evidence" value="ECO:0007669"/>
    <property type="project" value="TreeGrafter"/>
</dbReference>
<keyword evidence="3" id="KW-1185">Reference proteome</keyword>
<dbReference type="AlphaFoldDB" id="A0AAD6W5Z2"/>
<dbReference type="SUPFAM" id="SSF53474">
    <property type="entry name" value="alpha/beta-Hydrolases"/>
    <property type="match status" value="1"/>
</dbReference>
<dbReference type="PANTHER" id="PTHR42886:SF42">
    <property type="entry name" value="ALPHA_BETA-HYDROLASES SUPERFAMILY PROTEIN"/>
    <property type="match status" value="1"/>
</dbReference>
<comment type="caution">
    <text evidence="2">The sequence shown here is derived from an EMBL/GenBank/DDBJ whole genome shotgun (WGS) entry which is preliminary data.</text>
</comment>
<sequence length="558" mass="62478">MAAFSLLSQFHPNPSIPKTTTKPLAVLNKAYKMQVPYELKQGQTRLFHQLPSGLNMEVIEQKGCVLADEENTRSPGNSEKNPPLVFVHGSYHAAWCWAEHWLPFFSGFGFDSYAVSLLGQGESDAPAGPVAGSLQTHAGDVADFIQKKLMSPPVLLGHSFGGLIIQCYIANIRNKQTLEKKMLYPDLAGAVLVCSVPPSGNSGLVWRYLFSKPVAAFKVTRSLAAKAFQTDLALCKETFFTSTMEDHLVKREAFDRYDFRSEVLSECSRLSISMLYLRGWPTEQTQNSSMKFLVVNTELPLRMCQVMTVLNIYAFFGEFMMEILCAILKLAHQRPGFSYQALMKESSRMPLFDLRKLNSSLPVPSVLKSSIEVLVLGANGDFIVVSLRKHLGIESFSSVCDRAGYVVYIVKIMHGMNPTSRILVQPFWCCRLLQASKDSKREKVNRIPSLAMSVVMFVSEFLSGTFPSDVFLKTCQGWRFTLTMDTEGLNETGRFYGVLPICVEGVAHDMMLDCSWEKGARAILSWLNCLSRQELGPLFDSARNLLILQEKIARFLKP</sequence>
<organism evidence="2 3">
    <name type="scientific">Populus alba x Populus x berolinensis</name>
    <dbReference type="NCBI Taxonomy" id="444605"/>
    <lineage>
        <taxon>Eukaryota</taxon>
        <taxon>Viridiplantae</taxon>
        <taxon>Streptophyta</taxon>
        <taxon>Embryophyta</taxon>
        <taxon>Tracheophyta</taxon>
        <taxon>Spermatophyta</taxon>
        <taxon>Magnoliopsida</taxon>
        <taxon>eudicotyledons</taxon>
        <taxon>Gunneridae</taxon>
        <taxon>Pentapetalae</taxon>
        <taxon>rosids</taxon>
        <taxon>fabids</taxon>
        <taxon>Malpighiales</taxon>
        <taxon>Salicaceae</taxon>
        <taxon>Saliceae</taxon>
        <taxon>Populus</taxon>
    </lineage>
</organism>
<dbReference type="InterPro" id="IPR000073">
    <property type="entry name" value="AB_hydrolase_1"/>
</dbReference>
<dbReference type="PANTHER" id="PTHR42886">
    <property type="entry name" value="RE40534P-RELATED"/>
    <property type="match status" value="1"/>
</dbReference>
<feature type="domain" description="AB hydrolase-1" evidence="1">
    <location>
        <begin position="84"/>
        <end position="216"/>
    </location>
</feature>
<proteinExistence type="predicted"/>
<evidence type="ECO:0000259" key="1">
    <source>
        <dbReference type="Pfam" id="PF12697"/>
    </source>
</evidence>
<dbReference type="EMBL" id="JAQIZT010000004">
    <property type="protein sequence ID" value="KAJ7000563.1"/>
    <property type="molecule type" value="Genomic_DNA"/>
</dbReference>
<dbReference type="GO" id="GO:0042171">
    <property type="term" value="F:lysophosphatidic acid acyltransferase activity"/>
    <property type="evidence" value="ECO:0007669"/>
    <property type="project" value="TreeGrafter"/>
</dbReference>
<gene>
    <name evidence="2" type="ORF">NC653_011128</name>
</gene>
<evidence type="ECO:0000313" key="3">
    <source>
        <dbReference type="Proteomes" id="UP001164929"/>
    </source>
</evidence>
<dbReference type="Pfam" id="PF12697">
    <property type="entry name" value="Abhydrolase_6"/>
    <property type="match status" value="1"/>
</dbReference>
<dbReference type="InterPro" id="IPR029058">
    <property type="entry name" value="AB_hydrolase_fold"/>
</dbReference>
<accession>A0AAD6W5Z2</accession>